<feature type="region of interest" description="Disordered" evidence="6">
    <location>
        <begin position="76"/>
        <end position="101"/>
    </location>
</feature>
<keyword evidence="5" id="KW-0539">Nucleus</keyword>
<protein>
    <recommendedName>
        <fullName evidence="7">Zn(2)-C6 fungal-type domain-containing protein</fullName>
    </recommendedName>
</protein>
<keyword evidence="9" id="KW-1185">Reference proteome</keyword>
<feature type="region of interest" description="Disordered" evidence="6">
    <location>
        <begin position="1"/>
        <end position="39"/>
    </location>
</feature>
<evidence type="ECO:0000256" key="2">
    <source>
        <dbReference type="ARBA" id="ARBA00022833"/>
    </source>
</evidence>
<evidence type="ECO:0000313" key="8">
    <source>
        <dbReference type="EMBL" id="KAK3203064.1"/>
    </source>
</evidence>
<name>A0AAN6LRA6_9PLEO</name>
<dbReference type="SMART" id="SM00066">
    <property type="entry name" value="GAL4"/>
    <property type="match status" value="1"/>
</dbReference>
<feature type="domain" description="Zn(2)-C6 fungal-type" evidence="7">
    <location>
        <begin position="43"/>
        <end position="73"/>
    </location>
</feature>
<feature type="compositionally biased region" description="Polar residues" evidence="6">
    <location>
        <begin position="1"/>
        <end position="12"/>
    </location>
</feature>
<evidence type="ECO:0000256" key="6">
    <source>
        <dbReference type="SAM" id="MobiDB-lite"/>
    </source>
</evidence>
<evidence type="ECO:0000259" key="7">
    <source>
        <dbReference type="PROSITE" id="PS50048"/>
    </source>
</evidence>
<dbReference type="EMBL" id="WVTA01000011">
    <property type="protein sequence ID" value="KAK3203064.1"/>
    <property type="molecule type" value="Genomic_DNA"/>
</dbReference>
<evidence type="ECO:0000313" key="9">
    <source>
        <dbReference type="Proteomes" id="UP001280581"/>
    </source>
</evidence>
<organism evidence="8 9">
    <name type="scientific">Pseudopithomyces chartarum</name>
    <dbReference type="NCBI Taxonomy" id="1892770"/>
    <lineage>
        <taxon>Eukaryota</taxon>
        <taxon>Fungi</taxon>
        <taxon>Dikarya</taxon>
        <taxon>Ascomycota</taxon>
        <taxon>Pezizomycotina</taxon>
        <taxon>Dothideomycetes</taxon>
        <taxon>Pleosporomycetidae</taxon>
        <taxon>Pleosporales</taxon>
        <taxon>Massarineae</taxon>
        <taxon>Didymosphaeriaceae</taxon>
        <taxon>Pseudopithomyces</taxon>
    </lineage>
</organism>
<dbReference type="PROSITE" id="PS50048">
    <property type="entry name" value="ZN2_CY6_FUNGAL_2"/>
    <property type="match status" value="1"/>
</dbReference>
<keyword evidence="2" id="KW-0862">Zinc</keyword>
<dbReference type="PRINTS" id="PR00755">
    <property type="entry name" value="AFLATOXINBRP"/>
</dbReference>
<proteinExistence type="predicted"/>
<dbReference type="GO" id="GO:0000981">
    <property type="term" value="F:DNA-binding transcription factor activity, RNA polymerase II-specific"/>
    <property type="evidence" value="ECO:0007669"/>
    <property type="project" value="InterPro"/>
</dbReference>
<keyword evidence="1" id="KW-0479">Metal-binding</keyword>
<keyword evidence="4" id="KW-0804">Transcription</keyword>
<dbReference type="SUPFAM" id="SSF57701">
    <property type="entry name" value="Zn2/Cys6 DNA-binding domain"/>
    <property type="match status" value="1"/>
</dbReference>
<gene>
    <name evidence="8" type="ORF">GRF29_112g106644</name>
</gene>
<dbReference type="Gene3D" id="4.10.240.10">
    <property type="entry name" value="Zn(2)-C6 fungal-type DNA-binding domain"/>
    <property type="match status" value="1"/>
</dbReference>
<evidence type="ECO:0000256" key="3">
    <source>
        <dbReference type="ARBA" id="ARBA00023015"/>
    </source>
</evidence>
<dbReference type="Proteomes" id="UP001280581">
    <property type="component" value="Unassembled WGS sequence"/>
</dbReference>
<dbReference type="PANTHER" id="PTHR47660">
    <property type="entry name" value="TRANSCRIPTION FACTOR WITH C2H2 AND ZN(2)-CYS(6) DNA BINDING DOMAIN (EUROFUNG)-RELATED-RELATED"/>
    <property type="match status" value="1"/>
</dbReference>
<comment type="caution">
    <text evidence="8">The sequence shown here is derived from an EMBL/GenBank/DDBJ whole genome shotgun (WGS) entry which is preliminary data.</text>
</comment>
<sequence length="265" mass="28844">MVRGNTDQTTRASLARLQPRPSTSLPSQDDRTQMNTPRRLRSSCNACGAAKTKCDRIQPHCGRCRSSNLTCVYGPSKQLGKRPRRRLDIGPSFSDRTEASVIPQSTYQSPAIEGLATQTSSQRSAFDPMLDIGITPPGDIQLQLSEEPSIVWPPLETPPPGIFPGTISDRCVTIKASAVTVGGFSIDDPRMQKAFRNQLIRHEVQNVGAVIENFVALASDPIVPDSDRILFSTLGPWLRADLAKALAAVADATTRYDNDTSCTLH</sequence>
<dbReference type="CDD" id="cd00067">
    <property type="entry name" value="GAL4"/>
    <property type="match status" value="1"/>
</dbReference>
<evidence type="ECO:0000256" key="1">
    <source>
        <dbReference type="ARBA" id="ARBA00022723"/>
    </source>
</evidence>
<dbReference type="GO" id="GO:0008270">
    <property type="term" value="F:zinc ion binding"/>
    <property type="evidence" value="ECO:0007669"/>
    <property type="project" value="InterPro"/>
</dbReference>
<keyword evidence="3" id="KW-0805">Transcription regulation</keyword>
<dbReference type="InterPro" id="IPR036864">
    <property type="entry name" value="Zn2-C6_fun-type_DNA-bd_sf"/>
</dbReference>
<dbReference type="Pfam" id="PF00172">
    <property type="entry name" value="Zn_clus"/>
    <property type="match status" value="1"/>
</dbReference>
<reference evidence="8 9" key="1">
    <citation type="submission" date="2021-02" db="EMBL/GenBank/DDBJ databases">
        <title>Genome assembly of Pseudopithomyces chartarum.</title>
        <authorList>
            <person name="Jauregui R."/>
            <person name="Singh J."/>
            <person name="Voisey C."/>
        </authorList>
    </citation>
    <scope>NUCLEOTIDE SEQUENCE [LARGE SCALE GENOMIC DNA]</scope>
    <source>
        <strain evidence="8 9">AGR01</strain>
    </source>
</reference>
<evidence type="ECO:0000256" key="5">
    <source>
        <dbReference type="ARBA" id="ARBA00023242"/>
    </source>
</evidence>
<dbReference type="PANTHER" id="PTHR47660:SF2">
    <property type="entry name" value="TRANSCRIPTION FACTOR WITH C2H2 AND ZN(2)-CYS(6) DNA BINDING DOMAIN (EUROFUNG)"/>
    <property type="match status" value="1"/>
</dbReference>
<accession>A0AAN6LRA6</accession>
<evidence type="ECO:0000256" key="4">
    <source>
        <dbReference type="ARBA" id="ARBA00023163"/>
    </source>
</evidence>
<dbReference type="AlphaFoldDB" id="A0AAN6LRA6"/>
<dbReference type="InterPro" id="IPR001138">
    <property type="entry name" value="Zn2Cys6_DnaBD"/>
</dbReference>